<dbReference type="GO" id="GO:0005615">
    <property type="term" value="C:extracellular space"/>
    <property type="evidence" value="ECO:0007669"/>
    <property type="project" value="TreeGrafter"/>
</dbReference>
<feature type="domain" description="Lipid-binding serum glycoprotein N-terminal" evidence="4">
    <location>
        <begin position="30"/>
        <end position="251"/>
    </location>
</feature>
<organism evidence="6">
    <name type="scientific">Arion vulgaris</name>
    <dbReference type="NCBI Taxonomy" id="1028688"/>
    <lineage>
        <taxon>Eukaryota</taxon>
        <taxon>Metazoa</taxon>
        <taxon>Spiralia</taxon>
        <taxon>Lophotrochozoa</taxon>
        <taxon>Mollusca</taxon>
        <taxon>Gastropoda</taxon>
        <taxon>Heterobranchia</taxon>
        <taxon>Euthyneura</taxon>
        <taxon>Panpulmonata</taxon>
        <taxon>Eupulmonata</taxon>
        <taxon>Stylommatophora</taxon>
        <taxon>Helicina</taxon>
        <taxon>Arionoidea</taxon>
        <taxon>Arionidae</taxon>
        <taxon>Arion</taxon>
    </lineage>
</organism>
<sequence>MERFGHIISTCVLFVIITVTIADNPGVKMRVTQNGIAYASTVAETFIRQALGEQKINDLSGKEGSFEWSVTSIQVQSITGPNVQISLNPANGGLTLSFTNFGVRLHGDWRAKKRVVFMIRGSGSVDLDVSGVSLTVTVGLGSSNGRPSFSSRNCVSSIGNLGIDIHGGLVAAVLRLFRGRLENKLKDSLQELICKTVNKQIDSNANNELAKLKVLLDIDRFGLDYSLVAAPVITSTYLEVQSKGEFYLRNGRTVSSLTSAEIVTGNDVNSMLYVWLNEYVTNTLAQVAHNAGLFRYNLKLNNLLGGLTDTLRITSQVGALYPNSDVELRISTTAAPTVKIDNNTITVSALGDLNVVANAQNVITANIRLSVTVQPFIRNEKLIATIVEHSFEFSISSTAIPDIDRNELNVLLNEALDDFVIPGLNIYGDAGIELPVTGIVKFYNTNLRLQRGVMLVSSDVRYG</sequence>
<dbReference type="InterPro" id="IPR017943">
    <property type="entry name" value="Bactericidal_perm-incr_a/b_dom"/>
</dbReference>
<evidence type="ECO:0000313" key="6">
    <source>
        <dbReference type="EMBL" id="CEK90553.1"/>
    </source>
</evidence>
<dbReference type="SMART" id="SM00328">
    <property type="entry name" value="BPI1"/>
    <property type="match status" value="1"/>
</dbReference>
<feature type="signal peptide" evidence="3">
    <location>
        <begin position="1"/>
        <end position="22"/>
    </location>
</feature>
<evidence type="ECO:0000256" key="2">
    <source>
        <dbReference type="ARBA" id="ARBA00023157"/>
    </source>
</evidence>
<dbReference type="Gene3D" id="3.15.20.10">
    <property type="entry name" value="Bactericidal permeability-increasing protein, domain 2"/>
    <property type="match status" value="1"/>
</dbReference>
<dbReference type="PANTHER" id="PTHR10504">
    <property type="entry name" value="BACTERICIDAL PERMEABILITY-INCREASING BPI PROTEIN-RELATED"/>
    <property type="match status" value="1"/>
</dbReference>
<gene>
    <name evidence="6" type="primary">ORF177457</name>
</gene>
<comment type="similarity">
    <text evidence="1">Belongs to the BPI/LBP/Plunc superfamily. BPI/LBP family.</text>
</comment>
<dbReference type="Gene3D" id="3.15.10.10">
    <property type="entry name" value="Bactericidal permeability-increasing protein, domain 1"/>
    <property type="match status" value="1"/>
</dbReference>
<proteinExistence type="inferred from homology"/>
<dbReference type="SUPFAM" id="SSF55394">
    <property type="entry name" value="Bactericidal permeability-increasing protein, BPI"/>
    <property type="match status" value="2"/>
</dbReference>
<dbReference type="InterPro" id="IPR032942">
    <property type="entry name" value="BPI/LBP/Plunc"/>
</dbReference>
<evidence type="ECO:0008006" key="7">
    <source>
        <dbReference type="Google" id="ProtNLM"/>
    </source>
</evidence>
<evidence type="ECO:0000259" key="4">
    <source>
        <dbReference type="SMART" id="SM00328"/>
    </source>
</evidence>
<feature type="domain" description="Lipid-binding serum glycoprotein C-terminal" evidence="5">
    <location>
        <begin position="266"/>
        <end position="458"/>
    </location>
</feature>
<protein>
    <recommendedName>
        <fullName evidence="7">Lipid-binding serum glycoprotein N-terminal domain-containing protein</fullName>
    </recommendedName>
</protein>
<evidence type="ECO:0000256" key="1">
    <source>
        <dbReference type="ARBA" id="ARBA00007292"/>
    </source>
</evidence>
<evidence type="ECO:0000256" key="3">
    <source>
        <dbReference type="SAM" id="SignalP"/>
    </source>
</evidence>
<dbReference type="SMART" id="SM00329">
    <property type="entry name" value="BPI2"/>
    <property type="match status" value="1"/>
</dbReference>
<dbReference type="InterPro" id="IPR017942">
    <property type="entry name" value="Lipid-bd_serum_glycop_N"/>
</dbReference>
<keyword evidence="3" id="KW-0732">Signal</keyword>
<dbReference type="EMBL" id="HACG01043688">
    <property type="protein sequence ID" value="CEK90553.1"/>
    <property type="molecule type" value="Transcribed_RNA"/>
</dbReference>
<name>A0A0B7BC01_9EUPU</name>
<dbReference type="PANTHER" id="PTHR10504:SF131">
    <property type="entry name" value="BPI2 DOMAIN-CONTAINING PROTEIN"/>
    <property type="match status" value="1"/>
</dbReference>
<feature type="chain" id="PRO_5002113587" description="Lipid-binding serum glycoprotein N-terminal domain-containing protein" evidence="3">
    <location>
        <begin position="23"/>
        <end position="463"/>
    </location>
</feature>
<dbReference type="AlphaFoldDB" id="A0A0B7BC01"/>
<dbReference type="GO" id="GO:0008289">
    <property type="term" value="F:lipid binding"/>
    <property type="evidence" value="ECO:0007669"/>
    <property type="project" value="InterPro"/>
</dbReference>
<dbReference type="Pfam" id="PF01273">
    <property type="entry name" value="LBP_BPI_CETP"/>
    <property type="match status" value="1"/>
</dbReference>
<dbReference type="InterPro" id="IPR001124">
    <property type="entry name" value="Lipid-bd_serum_glycop_C"/>
</dbReference>
<reference evidence="6" key="1">
    <citation type="submission" date="2014-12" db="EMBL/GenBank/DDBJ databases">
        <title>Insight into the proteome of Arion vulgaris.</title>
        <authorList>
            <person name="Aradska J."/>
            <person name="Bulat T."/>
            <person name="Smidak R."/>
            <person name="Sarate P."/>
            <person name="Gangsoo J."/>
            <person name="Sialana F."/>
            <person name="Bilban M."/>
            <person name="Lubec G."/>
        </authorList>
    </citation>
    <scope>NUCLEOTIDE SEQUENCE</scope>
    <source>
        <tissue evidence="6">Skin</tissue>
    </source>
</reference>
<dbReference type="Pfam" id="PF02886">
    <property type="entry name" value="LBP_BPI_CETP_C"/>
    <property type="match status" value="1"/>
</dbReference>
<accession>A0A0B7BC01</accession>
<keyword evidence="2" id="KW-1015">Disulfide bond</keyword>
<evidence type="ECO:0000259" key="5">
    <source>
        <dbReference type="SMART" id="SM00329"/>
    </source>
</evidence>